<reference evidence="2 3" key="1">
    <citation type="journal article" date="2009" name="Genome Biol.">
        <title>Community-wide analysis of microbial genome sequence signatures.</title>
        <authorList>
            <person name="Dick G.J."/>
            <person name="Andersson A.F."/>
            <person name="Baker B.J."/>
            <person name="Simmons S.L."/>
            <person name="Thomas B.C."/>
            <person name="Yelton A.P."/>
            <person name="Banfield J.F."/>
        </authorList>
    </citation>
    <scope>NUCLEOTIDE SEQUENCE [LARGE SCALE GENOMIC DNA]</scope>
    <source>
        <strain evidence="2">ARMAN-2</strain>
    </source>
</reference>
<proteinExistence type="predicted"/>
<feature type="transmembrane region" description="Helical" evidence="1">
    <location>
        <begin position="17"/>
        <end position="37"/>
    </location>
</feature>
<keyword evidence="3" id="KW-1185">Reference proteome</keyword>
<sequence length="110" mass="12167">MASKKSKDGGQNNVRNAIFIFAYLFEWLSGIIVYVLAEGNKRERLHAMQAIVLGVCAIAVSIIFGFTVPILSALLGLLIWVYGLYIGFKAYNGVDVEIPIITDFVKKNLI</sequence>
<name>C7DID5_MICA2</name>
<dbReference type="Proteomes" id="UP000332487">
    <property type="component" value="Unassembled WGS sequence"/>
</dbReference>
<keyword evidence="1" id="KW-0472">Membrane</keyword>
<organism evidence="2 3">
    <name type="scientific">Candidatus Micrarchaeum acidiphilum ARMAN-2</name>
    <dbReference type="NCBI Taxonomy" id="425595"/>
    <lineage>
        <taxon>Archaea</taxon>
        <taxon>Candidatus Micrarchaeota</taxon>
        <taxon>Candidatus Micrarchaeia</taxon>
        <taxon>Candidatus Micrarchaeales</taxon>
        <taxon>Candidatus Micrarchaeaceae</taxon>
        <taxon>Candidatus Micrarchaeum</taxon>
    </lineage>
</organism>
<reference evidence="2 3" key="2">
    <citation type="journal article" date="2010" name="Proc. Natl. Acad. Sci. U.S.A.">
        <title>Enigmatic, ultrasmall, uncultivated Archaea.</title>
        <authorList>
            <person name="Baker B.J."/>
            <person name="Comolli L.R."/>
            <person name="Dick G.J."/>
            <person name="Hauser L.J."/>
            <person name="Hyatt D."/>
            <person name="Dill B.D."/>
            <person name="Land M.L."/>
            <person name="Verberkmoes N.C."/>
            <person name="Hettich R.L."/>
            <person name="Banfield J.F."/>
        </authorList>
    </citation>
    <scope>NUCLEOTIDE SEQUENCE [LARGE SCALE GENOMIC DNA]</scope>
    <source>
        <strain evidence="2">ARMAN-2</strain>
    </source>
</reference>
<evidence type="ECO:0008006" key="4">
    <source>
        <dbReference type="Google" id="ProtNLM"/>
    </source>
</evidence>
<evidence type="ECO:0000313" key="3">
    <source>
        <dbReference type="Proteomes" id="UP000332487"/>
    </source>
</evidence>
<gene>
    <name evidence="2" type="ORF">UNLARM2_0827</name>
</gene>
<evidence type="ECO:0000313" key="2">
    <source>
        <dbReference type="EMBL" id="EET89709.1"/>
    </source>
</evidence>
<accession>C7DID5</accession>
<keyword evidence="1" id="KW-0812">Transmembrane</keyword>
<evidence type="ECO:0000256" key="1">
    <source>
        <dbReference type="SAM" id="Phobius"/>
    </source>
</evidence>
<protein>
    <recommendedName>
        <fullName evidence="4">Chloroplast import component protein (Tic20)</fullName>
    </recommendedName>
</protein>
<keyword evidence="1" id="KW-1133">Transmembrane helix</keyword>
<dbReference type="AlphaFoldDB" id="C7DID5"/>
<feature type="transmembrane region" description="Helical" evidence="1">
    <location>
        <begin position="49"/>
        <end position="82"/>
    </location>
</feature>
<dbReference type="EMBL" id="GG697241">
    <property type="protein sequence ID" value="EET89709.1"/>
    <property type="molecule type" value="Genomic_DNA"/>
</dbReference>